<evidence type="ECO:0000313" key="13">
    <source>
        <dbReference type="EMBL" id="KAJ7779355.1"/>
    </source>
</evidence>
<comment type="similarity">
    <text evidence="4">Belongs to the cytochrome P450 family.</text>
</comment>
<evidence type="ECO:0000256" key="9">
    <source>
        <dbReference type="ARBA" id="ARBA00023002"/>
    </source>
</evidence>
<evidence type="ECO:0000313" key="14">
    <source>
        <dbReference type="Proteomes" id="UP001215280"/>
    </source>
</evidence>
<evidence type="ECO:0000256" key="5">
    <source>
        <dbReference type="ARBA" id="ARBA00022617"/>
    </source>
</evidence>
<gene>
    <name evidence="13" type="ORF">DFH07DRAFT_765646</name>
</gene>
<evidence type="ECO:0000256" key="6">
    <source>
        <dbReference type="ARBA" id="ARBA00022692"/>
    </source>
</evidence>
<name>A0AAD7K6S7_9AGAR</name>
<dbReference type="GO" id="GO:0020037">
    <property type="term" value="F:heme binding"/>
    <property type="evidence" value="ECO:0007669"/>
    <property type="project" value="InterPro"/>
</dbReference>
<reference evidence="13" key="1">
    <citation type="submission" date="2023-03" db="EMBL/GenBank/DDBJ databases">
        <title>Massive genome expansion in bonnet fungi (Mycena s.s.) driven by repeated elements and novel gene families across ecological guilds.</title>
        <authorList>
            <consortium name="Lawrence Berkeley National Laboratory"/>
            <person name="Harder C.B."/>
            <person name="Miyauchi S."/>
            <person name="Viragh M."/>
            <person name="Kuo A."/>
            <person name="Thoen E."/>
            <person name="Andreopoulos B."/>
            <person name="Lu D."/>
            <person name="Skrede I."/>
            <person name="Drula E."/>
            <person name="Henrissat B."/>
            <person name="Morin E."/>
            <person name="Kohler A."/>
            <person name="Barry K."/>
            <person name="LaButti K."/>
            <person name="Morin E."/>
            <person name="Salamov A."/>
            <person name="Lipzen A."/>
            <person name="Mereny Z."/>
            <person name="Hegedus B."/>
            <person name="Baldrian P."/>
            <person name="Stursova M."/>
            <person name="Weitz H."/>
            <person name="Taylor A."/>
            <person name="Grigoriev I.V."/>
            <person name="Nagy L.G."/>
            <person name="Martin F."/>
            <person name="Kauserud H."/>
        </authorList>
    </citation>
    <scope>NUCLEOTIDE SEQUENCE</scope>
    <source>
        <strain evidence="13">CBHHK188m</strain>
    </source>
</reference>
<evidence type="ECO:0000256" key="3">
    <source>
        <dbReference type="ARBA" id="ARBA00004721"/>
    </source>
</evidence>
<dbReference type="Pfam" id="PF00067">
    <property type="entry name" value="p450"/>
    <property type="match status" value="1"/>
</dbReference>
<comment type="caution">
    <text evidence="13">The sequence shown here is derived from an EMBL/GenBank/DDBJ whole genome shotgun (WGS) entry which is preliminary data.</text>
</comment>
<dbReference type="InterPro" id="IPR001128">
    <property type="entry name" value="Cyt_P450"/>
</dbReference>
<dbReference type="GO" id="GO:0016020">
    <property type="term" value="C:membrane"/>
    <property type="evidence" value="ECO:0007669"/>
    <property type="project" value="UniProtKB-SubCell"/>
</dbReference>
<keyword evidence="9" id="KW-0560">Oxidoreductase</keyword>
<dbReference type="PANTHER" id="PTHR24305">
    <property type="entry name" value="CYTOCHROME P450"/>
    <property type="match status" value="1"/>
</dbReference>
<evidence type="ECO:0000256" key="8">
    <source>
        <dbReference type="ARBA" id="ARBA00022989"/>
    </source>
</evidence>
<proteinExistence type="inferred from homology"/>
<dbReference type="Proteomes" id="UP001215280">
    <property type="component" value="Unassembled WGS sequence"/>
</dbReference>
<dbReference type="Gene3D" id="1.10.630.10">
    <property type="entry name" value="Cytochrome P450"/>
    <property type="match status" value="1"/>
</dbReference>
<dbReference type="SUPFAM" id="SSF48264">
    <property type="entry name" value="Cytochrome P450"/>
    <property type="match status" value="2"/>
</dbReference>
<dbReference type="GO" id="GO:0004497">
    <property type="term" value="F:monooxygenase activity"/>
    <property type="evidence" value="ECO:0007669"/>
    <property type="project" value="UniProtKB-KW"/>
</dbReference>
<dbReference type="GO" id="GO:0016705">
    <property type="term" value="F:oxidoreductase activity, acting on paired donors, with incorporation or reduction of molecular oxygen"/>
    <property type="evidence" value="ECO:0007669"/>
    <property type="project" value="InterPro"/>
</dbReference>
<sequence>MNNPRNLLLALAATVGAYTLLWAGRSLIRSLRSPLRKLVRPENPSLIFGNFKETEADALMTHLEPVYRGPDAIEHIAKHVEVYQRETVARGEMNTLAGQGGYYGFLAFKERTIGVREQSWRAMPAEECDAPLFALINAELTSWTPMKLRDIWARPLEKNSRLTHMDILPWLRFDYQFDSLEGKQKGVHEVFHKLFNTPPTIRQNTFRILQSRFPLLKLLTPRLPLTLRGGLKSVSRRRDLFSLLLSTNLDEDVPAHHRMKDVGVIDRFPYIQMHLAWSYHLHEKFRNWVGVTCTLHQPRRANETAQRTIYSLSTDNPTMDDLNLLPYLDKVAKETLRVYPPVAFLTRIAVMMSCRSELPVSIPKDAHIIICCTPQAHTAAAVAHGFSSRILKGEMVHVAIWDVNMDTSLWGDDGDEWRIGPHDSRGVVEPAEFLGRQKALLFVLIRAFELERAVPDGHIQRFSSVLSSPFVKGEREKGTQMPLIVKAYLP</sequence>
<keyword evidence="7" id="KW-0479">Metal-binding</keyword>
<dbReference type="GO" id="GO:0005506">
    <property type="term" value="F:iron ion binding"/>
    <property type="evidence" value="ECO:0007669"/>
    <property type="project" value="InterPro"/>
</dbReference>
<evidence type="ECO:0000256" key="7">
    <source>
        <dbReference type="ARBA" id="ARBA00022723"/>
    </source>
</evidence>
<keyword evidence="6" id="KW-0812">Transmembrane</keyword>
<keyword evidence="11" id="KW-0503">Monooxygenase</keyword>
<evidence type="ECO:0000256" key="2">
    <source>
        <dbReference type="ARBA" id="ARBA00004370"/>
    </source>
</evidence>
<keyword evidence="14" id="KW-1185">Reference proteome</keyword>
<evidence type="ECO:0008006" key="15">
    <source>
        <dbReference type="Google" id="ProtNLM"/>
    </source>
</evidence>
<organism evidence="13 14">
    <name type="scientific">Mycena maculata</name>
    <dbReference type="NCBI Taxonomy" id="230809"/>
    <lineage>
        <taxon>Eukaryota</taxon>
        <taxon>Fungi</taxon>
        <taxon>Dikarya</taxon>
        <taxon>Basidiomycota</taxon>
        <taxon>Agaricomycotina</taxon>
        <taxon>Agaricomycetes</taxon>
        <taxon>Agaricomycetidae</taxon>
        <taxon>Agaricales</taxon>
        <taxon>Marasmiineae</taxon>
        <taxon>Mycenaceae</taxon>
        <taxon>Mycena</taxon>
    </lineage>
</organism>
<evidence type="ECO:0000256" key="4">
    <source>
        <dbReference type="ARBA" id="ARBA00010617"/>
    </source>
</evidence>
<keyword evidence="10" id="KW-0408">Iron</keyword>
<keyword evidence="5" id="KW-0349">Heme</keyword>
<evidence type="ECO:0000256" key="10">
    <source>
        <dbReference type="ARBA" id="ARBA00023004"/>
    </source>
</evidence>
<dbReference type="AlphaFoldDB" id="A0AAD7K6S7"/>
<accession>A0AAD7K6S7</accession>
<evidence type="ECO:0000256" key="11">
    <source>
        <dbReference type="ARBA" id="ARBA00023033"/>
    </source>
</evidence>
<evidence type="ECO:0000256" key="1">
    <source>
        <dbReference type="ARBA" id="ARBA00001971"/>
    </source>
</evidence>
<comment type="subcellular location">
    <subcellularLocation>
        <location evidence="2">Membrane</location>
    </subcellularLocation>
</comment>
<comment type="pathway">
    <text evidence="3">Secondary metabolite biosynthesis; terpenoid biosynthesis.</text>
</comment>
<keyword evidence="8" id="KW-1133">Transmembrane helix</keyword>
<keyword evidence="12" id="KW-0472">Membrane</keyword>
<protein>
    <recommendedName>
        <fullName evidence="15">Cytochrome P450</fullName>
    </recommendedName>
</protein>
<dbReference type="InterPro" id="IPR036396">
    <property type="entry name" value="Cyt_P450_sf"/>
</dbReference>
<dbReference type="InterPro" id="IPR050121">
    <property type="entry name" value="Cytochrome_P450_monoxygenase"/>
</dbReference>
<evidence type="ECO:0000256" key="12">
    <source>
        <dbReference type="ARBA" id="ARBA00023136"/>
    </source>
</evidence>
<dbReference type="EMBL" id="JARJLG010000007">
    <property type="protein sequence ID" value="KAJ7779355.1"/>
    <property type="molecule type" value="Genomic_DNA"/>
</dbReference>
<comment type="cofactor">
    <cofactor evidence="1">
        <name>heme</name>
        <dbReference type="ChEBI" id="CHEBI:30413"/>
    </cofactor>
</comment>
<dbReference type="PANTHER" id="PTHR24305:SF166">
    <property type="entry name" value="CYTOCHROME P450 12A4, MITOCHONDRIAL-RELATED"/>
    <property type="match status" value="1"/>
</dbReference>